<evidence type="ECO:0000313" key="2">
    <source>
        <dbReference type="Proteomes" id="UP001054857"/>
    </source>
</evidence>
<organism evidence="1 2">
    <name type="scientific">Astrephomene gubernaculifera</name>
    <dbReference type="NCBI Taxonomy" id="47775"/>
    <lineage>
        <taxon>Eukaryota</taxon>
        <taxon>Viridiplantae</taxon>
        <taxon>Chlorophyta</taxon>
        <taxon>core chlorophytes</taxon>
        <taxon>Chlorophyceae</taxon>
        <taxon>CS clade</taxon>
        <taxon>Chlamydomonadales</taxon>
        <taxon>Astrephomenaceae</taxon>
        <taxon>Astrephomene</taxon>
    </lineage>
</organism>
<protein>
    <submittedName>
        <fullName evidence="1">Uncharacterized protein</fullName>
    </submittedName>
</protein>
<proteinExistence type="predicted"/>
<comment type="caution">
    <text evidence="1">The sequence shown here is derived from an EMBL/GenBank/DDBJ whole genome shotgun (WGS) entry which is preliminary data.</text>
</comment>
<dbReference type="Proteomes" id="UP001054857">
    <property type="component" value="Unassembled WGS sequence"/>
</dbReference>
<accession>A0AAD3DXJ6</accession>
<dbReference type="AlphaFoldDB" id="A0AAD3DXJ6"/>
<dbReference type="EMBL" id="BMAR01000023">
    <property type="protein sequence ID" value="GFR48458.1"/>
    <property type="molecule type" value="Genomic_DNA"/>
</dbReference>
<feature type="non-terminal residue" evidence="1">
    <location>
        <position position="1"/>
    </location>
</feature>
<sequence length="108" mass="11410">DGALPHLLGSLRGPGATRRLVVRRQRGAALAFWSCTLGFTYSAEGQRRGDGLVIVCLPTVYSRRGGGEGVMVVCIGALLRRGLVRLSCGFHLSSCRGQQFSCMGVGDG</sequence>
<reference evidence="1 2" key="1">
    <citation type="journal article" date="2021" name="Sci. Rep.">
        <title>Genome sequencing of the multicellular alga Astrephomene provides insights into convergent evolution of germ-soma differentiation.</title>
        <authorList>
            <person name="Yamashita S."/>
            <person name="Yamamoto K."/>
            <person name="Matsuzaki R."/>
            <person name="Suzuki S."/>
            <person name="Yamaguchi H."/>
            <person name="Hirooka S."/>
            <person name="Minakuchi Y."/>
            <person name="Miyagishima S."/>
            <person name="Kawachi M."/>
            <person name="Toyoda A."/>
            <person name="Nozaki H."/>
        </authorList>
    </citation>
    <scope>NUCLEOTIDE SEQUENCE [LARGE SCALE GENOMIC DNA]</scope>
    <source>
        <strain evidence="1 2">NIES-4017</strain>
    </source>
</reference>
<name>A0AAD3DXJ6_9CHLO</name>
<evidence type="ECO:0000313" key="1">
    <source>
        <dbReference type="EMBL" id="GFR48458.1"/>
    </source>
</evidence>
<gene>
    <name evidence="1" type="ORF">Agub_g10361</name>
</gene>
<keyword evidence="2" id="KW-1185">Reference proteome</keyword>